<name>E6TWX3_EVAC2</name>
<proteinExistence type="predicted"/>
<accession>E6TWX3</accession>
<gene>
    <name evidence="1" type="ordered locus">Bcell_1660</name>
</gene>
<keyword evidence="2" id="KW-1185">Reference proteome</keyword>
<dbReference type="KEGG" id="bco:Bcell_1660"/>
<dbReference type="OrthoDB" id="2959394at2"/>
<dbReference type="EMBL" id="CP002394">
    <property type="protein sequence ID" value="ADU29923.1"/>
    <property type="molecule type" value="Genomic_DNA"/>
</dbReference>
<dbReference type="Proteomes" id="UP000001401">
    <property type="component" value="Chromosome"/>
</dbReference>
<evidence type="ECO:0000313" key="2">
    <source>
        <dbReference type="Proteomes" id="UP000001401"/>
    </source>
</evidence>
<dbReference type="STRING" id="649639.Bcell_1660"/>
<dbReference type="AlphaFoldDB" id="E6TWX3"/>
<protein>
    <submittedName>
        <fullName evidence="1">Uncharacterized protein</fullName>
    </submittedName>
</protein>
<dbReference type="RefSeq" id="WP_013488260.1">
    <property type="nucleotide sequence ID" value="NC_014829.1"/>
</dbReference>
<organism evidence="1 2">
    <name type="scientific">Evansella cellulosilytica (strain ATCC 21833 / DSM 2522 / FERM P-1141 / JCM 9156 / N-4)</name>
    <name type="common">Bacillus cellulosilyticus</name>
    <dbReference type="NCBI Taxonomy" id="649639"/>
    <lineage>
        <taxon>Bacteria</taxon>
        <taxon>Bacillati</taxon>
        <taxon>Bacillota</taxon>
        <taxon>Bacilli</taxon>
        <taxon>Bacillales</taxon>
        <taxon>Bacillaceae</taxon>
        <taxon>Evansella</taxon>
    </lineage>
</organism>
<evidence type="ECO:0000313" key="1">
    <source>
        <dbReference type="EMBL" id="ADU29923.1"/>
    </source>
</evidence>
<reference evidence="1 2" key="1">
    <citation type="submission" date="2010-12" db="EMBL/GenBank/DDBJ databases">
        <title>Complete sequence of Bacillus cellulosilyticus DSM 2522.</title>
        <authorList>
            <consortium name="US DOE Joint Genome Institute"/>
            <person name="Lucas S."/>
            <person name="Copeland A."/>
            <person name="Lapidus A."/>
            <person name="Cheng J.-F."/>
            <person name="Bruce D."/>
            <person name="Goodwin L."/>
            <person name="Pitluck S."/>
            <person name="Chertkov O."/>
            <person name="Detter J.C."/>
            <person name="Han C."/>
            <person name="Tapia R."/>
            <person name="Land M."/>
            <person name="Hauser L."/>
            <person name="Jeffries C."/>
            <person name="Kyrpides N."/>
            <person name="Ivanova N."/>
            <person name="Mikhailova N."/>
            <person name="Brumm P."/>
            <person name="Mead D."/>
            <person name="Woyke T."/>
        </authorList>
    </citation>
    <scope>NUCLEOTIDE SEQUENCE [LARGE SCALE GENOMIC DNA]</scope>
    <source>
        <strain evidence="2">ATCC 21833 / DSM 2522 / FERM P-1141 / JCM 9156 / N-4</strain>
    </source>
</reference>
<dbReference type="eggNOG" id="ENOG502Z898">
    <property type="taxonomic scope" value="Bacteria"/>
</dbReference>
<sequence precursor="true">MKSLLKKSKTMIFFILAIITLLFILLPVGETTTNLSEALIYFPEDDKLTFIESNSNVKLLELKDENEYILEWSFDSLTDEQVYLRQDISLLFENGVLVDLMNHSEMNADKVIGDKQYYGEDSGKHEMITLHYAEVHHSDEVIKSKRIITSDLLYIIDSPLSPIMTFKKPSTTMESRSKDLLDSIIDQQLSYIYDGLIKEFNIDKSQYEEIPFTEIVKYNDDVLPSFSKEETSEIVGRLWEGLYRNYVLGINTFNDKEYDPIGNSLPLVLLHKGGGHLMVLFETADGTKQQLYQLIESH</sequence>
<dbReference type="HOGENOM" id="CLU_996627_0_0_9"/>